<name>A0A4P6EVA2_9BACL</name>
<feature type="chain" id="PRO_5039214166" evidence="1">
    <location>
        <begin position="27"/>
        <end position="144"/>
    </location>
</feature>
<dbReference type="Proteomes" id="UP000293568">
    <property type="component" value="Chromosome"/>
</dbReference>
<keyword evidence="1" id="KW-0732">Signal</keyword>
<dbReference type="RefSeq" id="WP_129441067.1">
    <property type="nucleotide sequence ID" value="NZ_CP035492.1"/>
</dbReference>
<feature type="signal peptide" evidence="1">
    <location>
        <begin position="1"/>
        <end position="26"/>
    </location>
</feature>
<dbReference type="KEGG" id="pprt:ET464_11660"/>
<keyword evidence="3" id="KW-1185">Reference proteome</keyword>
<organism evidence="2 3">
    <name type="scientific">Paenibacillus protaetiae</name>
    <dbReference type="NCBI Taxonomy" id="2509456"/>
    <lineage>
        <taxon>Bacteria</taxon>
        <taxon>Bacillati</taxon>
        <taxon>Bacillota</taxon>
        <taxon>Bacilli</taxon>
        <taxon>Bacillales</taxon>
        <taxon>Paenibacillaceae</taxon>
        <taxon>Paenibacillus</taxon>
    </lineage>
</organism>
<sequence>MKKTFMLLGIAACIILAACSSESSHSEVKAANVPAGPSDLEHQLAPLRDDHSVTLSSEQKSYAFASVKWDNVIYRITAETVLNVSEKLGEIAERHSEERLEEGARSSNTFPAGTEVWSIPGTSPSAALAVKSGNSYVKIVADTP</sequence>
<evidence type="ECO:0000313" key="3">
    <source>
        <dbReference type="Proteomes" id="UP000293568"/>
    </source>
</evidence>
<evidence type="ECO:0000256" key="1">
    <source>
        <dbReference type="SAM" id="SignalP"/>
    </source>
</evidence>
<reference evidence="2 3" key="1">
    <citation type="submission" date="2019-01" db="EMBL/GenBank/DDBJ databases">
        <title>Genome sequencing of strain FW100M-2.</title>
        <authorList>
            <person name="Heo J."/>
            <person name="Kim S.-J."/>
            <person name="Kim J.-S."/>
            <person name="Hong S.-B."/>
            <person name="Kwon S.-W."/>
        </authorList>
    </citation>
    <scope>NUCLEOTIDE SEQUENCE [LARGE SCALE GENOMIC DNA]</scope>
    <source>
        <strain evidence="2 3">FW100M-2</strain>
    </source>
</reference>
<dbReference type="PROSITE" id="PS51257">
    <property type="entry name" value="PROKAR_LIPOPROTEIN"/>
    <property type="match status" value="1"/>
</dbReference>
<accession>A0A4P6EVA2</accession>
<proteinExistence type="predicted"/>
<gene>
    <name evidence="2" type="ORF">ET464_11660</name>
</gene>
<evidence type="ECO:0000313" key="2">
    <source>
        <dbReference type="EMBL" id="QAY66952.1"/>
    </source>
</evidence>
<dbReference type="AlphaFoldDB" id="A0A4P6EVA2"/>
<dbReference type="EMBL" id="CP035492">
    <property type="protein sequence ID" value="QAY66952.1"/>
    <property type="molecule type" value="Genomic_DNA"/>
</dbReference>
<dbReference type="OrthoDB" id="2621021at2"/>
<protein>
    <submittedName>
        <fullName evidence="2">Uncharacterized protein</fullName>
    </submittedName>
</protein>